<evidence type="ECO:0000313" key="3">
    <source>
        <dbReference type="Proteomes" id="UP000199636"/>
    </source>
</evidence>
<feature type="transmembrane region" description="Helical" evidence="1">
    <location>
        <begin position="365"/>
        <end position="382"/>
    </location>
</feature>
<feature type="transmembrane region" description="Helical" evidence="1">
    <location>
        <begin position="394"/>
        <end position="425"/>
    </location>
</feature>
<keyword evidence="1" id="KW-0812">Transmembrane</keyword>
<evidence type="ECO:0008006" key="4">
    <source>
        <dbReference type="Google" id="ProtNLM"/>
    </source>
</evidence>
<proteinExistence type="predicted"/>
<feature type="transmembrane region" description="Helical" evidence="1">
    <location>
        <begin position="239"/>
        <end position="256"/>
    </location>
</feature>
<feature type="transmembrane region" description="Helical" evidence="1">
    <location>
        <begin position="338"/>
        <end position="359"/>
    </location>
</feature>
<feature type="transmembrane region" description="Helical" evidence="1">
    <location>
        <begin position="110"/>
        <end position="130"/>
    </location>
</feature>
<reference evidence="3" key="1">
    <citation type="submission" date="2016-10" db="EMBL/GenBank/DDBJ databases">
        <authorList>
            <person name="Varghese N."/>
            <person name="Submissions S."/>
        </authorList>
    </citation>
    <scope>NUCLEOTIDE SEQUENCE [LARGE SCALE GENOMIC DNA]</scope>
    <source>
        <strain evidence="3">CCM 7469</strain>
    </source>
</reference>
<sequence>MLKRVGAAAAVYAVGQLANLLFQGLLMQHLGAALYAEVGLAHLLFLSVLFVADLGYASLFLRERPDAPGWLRRWRQALGHRLLASVLLYALVLLGWRLHYGPGSAGLDYLWAAAPAAVFALGNCAAPFMARGERLRGVAMQQIAWPVALLAGIVVAAGLPGQPALAAGLAVSLGYLAQALVNLYCFRRPAALLPTFGRGEPALLRSALHIAAMGIAGTLHERLTPFLLAPLVPTLMPAYLLLGHLLSGLSGVFVQLNRLLTAEASAQASQAWASRLASLLLVGSAGLLLLAAAGVLLRGVPAELAFWQLALPLLLGWSLSSASGLAAALLIGRGREPVLARAILAGLAVSAVLQLGGAALGSAEIMLWGRLCCLLGLAWLSLRLLGQRLNRTGIAVLLACLLLAGASVSLFCWAASLALFGAALARLGRRRHGLFRRARPTAVGTGHGEPLCAE</sequence>
<feature type="transmembrane region" description="Helical" evidence="1">
    <location>
        <begin position="7"/>
        <end position="27"/>
    </location>
</feature>
<evidence type="ECO:0000256" key="1">
    <source>
        <dbReference type="SAM" id="Phobius"/>
    </source>
</evidence>
<feature type="transmembrane region" description="Helical" evidence="1">
    <location>
        <begin position="82"/>
        <end position="98"/>
    </location>
</feature>
<name>A0A1G8LE74_9PSED</name>
<dbReference type="AlphaFoldDB" id="A0A1G8LE74"/>
<keyword evidence="3" id="KW-1185">Reference proteome</keyword>
<feature type="transmembrane region" description="Helical" evidence="1">
    <location>
        <begin position="165"/>
        <end position="186"/>
    </location>
</feature>
<accession>A0A1G8LE74</accession>
<organism evidence="2 3">
    <name type="scientific">Pseudomonas panipatensis</name>
    <dbReference type="NCBI Taxonomy" id="428992"/>
    <lineage>
        <taxon>Bacteria</taxon>
        <taxon>Pseudomonadati</taxon>
        <taxon>Pseudomonadota</taxon>
        <taxon>Gammaproteobacteria</taxon>
        <taxon>Pseudomonadales</taxon>
        <taxon>Pseudomonadaceae</taxon>
        <taxon>Pseudomonas</taxon>
    </lineage>
</organism>
<feature type="transmembrane region" description="Helical" evidence="1">
    <location>
        <begin position="309"/>
        <end position="331"/>
    </location>
</feature>
<dbReference type="STRING" id="428992.SAMN05216272_11183"/>
<dbReference type="EMBL" id="FNDS01000011">
    <property type="protein sequence ID" value="SDI53540.1"/>
    <property type="molecule type" value="Genomic_DNA"/>
</dbReference>
<feature type="transmembrane region" description="Helical" evidence="1">
    <location>
        <begin position="276"/>
        <end position="297"/>
    </location>
</feature>
<dbReference type="RefSeq" id="WP_090266709.1">
    <property type="nucleotide sequence ID" value="NZ_FNDS01000011.1"/>
</dbReference>
<dbReference type="Proteomes" id="UP000199636">
    <property type="component" value="Unassembled WGS sequence"/>
</dbReference>
<protein>
    <recommendedName>
        <fullName evidence="4">Membrane protein involved in the export of O-antigen and teichoic acid</fullName>
    </recommendedName>
</protein>
<keyword evidence="1" id="KW-1133">Transmembrane helix</keyword>
<feature type="transmembrane region" description="Helical" evidence="1">
    <location>
        <begin position="142"/>
        <end position="159"/>
    </location>
</feature>
<feature type="transmembrane region" description="Helical" evidence="1">
    <location>
        <begin position="202"/>
        <end position="219"/>
    </location>
</feature>
<gene>
    <name evidence="2" type="ORF">SAMN05216272_11183</name>
</gene>
<evidence type="ECO:0000313" key="2">
    <source>
        <dbReference type="EMBL" id="SDI53540.1"/>
    </source>
</evidence>
<feature type="transmembrane region" description="Helical" evidence="1">
    <location>
        <begin position="39"/>
        <end position="61"/>
    </location>
</feature>
<keyword evidence="1" id="KW-0472">Membrane</keyword>
<dbReference type="OrthoDB" id="5994301at2"/>